<dbReference type="OrthoDB" id="21568at2"/>
<gene>
    <name evidence="4" type="ORF">FHX73_14158</name>
</gene>
<sequence>MDSQSLPDGPAAVRPRGAVAIIANRRGQLLMHLRDDFGWIAWPNHWSLLGGGCDPGETPGEAIVRELAEEADLVVPQLSELFELTASCESYDSGQILTFFAARWDGDETALPLSEGVKVQFFDPEQLARLDVPPLIRDGIHRYLAAGIR</sequence>
<dbReference type="CDD" id="cd18882">
    <property type="entry name" value="NUDIX_Hydrolase"/>
    <property type="match status" value="1"/>
</dbReference>
<dbReference type="GO" id="GO:0016787">
    <property type="term" value="F:hydrolase activity"/>
    <property type="evidence" value="ECO:0007669"/>
    <property type="project" value="UniProtKB-KW"/>
</dbReference>
<name>A0A561T6D4_9ACTN</name>
<evidence type="ECO:0000313" key="4">
    <source>
        <dbReference type="EMBL" id="TWF82676.1"/>
    </source>
</evidence>
<evidence type="ECO:0000313" key="5">
    <source>
        <dbReference type="Proteomes" id="UP000317940"/>
    </source>
</evidence>
<comment type="cofactor">
    <cofactor evidence="1">
        <name>Mg(2+)</name>
        <dbReference type="ChEBI" id="CHEBI:18420"/>
    </cofactor>
</comment>
<reference evidence="4 5" key="1">
    <citation type="submission" date="2019-06" db="EMBL/GenBank/DDBJ databases">
        <title>Sequencing the genomes of 1000 actinobacteria strains.</title>
        <authorList>
            <person name="Klenk H.-P."/>
        </authorList>
    </citation>
    <scope>NUCLEOTIDE SEQUENCE [LARGE SCALE GENOMIC DNA]</scope>
    <source>
        <strain evidence="4 5">DSM 44826</strain>
    </source>
</reference>
<dbReference type="PANTHER" id="PTHR43046:SF14">
    <property type="entry name" value="MUTT_NUDIX FAMILY PROTEIN"/>
    <property type="match status" value="1"/>
</dbReference>
<dbReference type="PROSITE" id="PS51462">
    <property type="entry name" value="NUDIX"/>
    <property type="match status" value="1"/>
</dbReference>
<evidence type="ECO:0000259" key="3">
    <source>
        <dbReference type="PROSITE" id="PS51462"/>
    </source>
</evidence>
<evidence type="ECO:0000256" key="2">
    <source>
        <dbReference type="ARBA" id="ARBA00022801"/>
    </source>
</evidence>
<feature type="domain" description="Nudix hydrolase" evidence="3">
    <location>
        <begin position="13"/>
        <end position="149"/>
    </location>
</feature>
<dbReference type="SUPFAM" id="SSF55811">
    <property type="entry name" value="Nudix"/>
    <property type="match status" value="1"/>
</dbReference>
<organism evidence="4 5">
    <name type="scientific">Kitasatospora viridis</name>
    <dbReference type="NCBI Taxonomy" id="281105"/>
    <lineage>
        <taxon>Bacteria</taxon>
        <taxon>Bacillati</taxon>
        <taxon>Actinomycetota</taxon>
        <taxon>Actinomycetes</taxon>
        <taxon>Kitasatosporales</taxon>
        <taxon>Streptomycetaceae</taxon>
        <taxon>Kitasatospora</taxon>
    </lineage>
</organism>
<dbReference type="PANTHER" id="PTHR43046">
    <property type="entry name" value="GDP-MANNOSE MANNOSYL HYDROLASE"/>
    <property type="match status" value="1"/>
</dbReference>
<dbReference type="InterPro" id="IPR015797">
    <property type="entry name" value="NUDIX_hydrolase-like_dom_sf"/>
</dbReference>
<dbReference type="EMBL" id="VIWT01000004">
    <property type="protein sequence ID" value="TWF82676.1"/>
    <property type="molecule type" value="Genomic_DNA"/>
</dbReference>
<dbReference type="AlphaFoldDB" id="A0A561T6D4"/>
<proteinExistence type="predicted"/>
<dbReference type="Gene3D" id="3.90.79.10">
    <property type="entry name" value="Nucleoside Triphosphate Pyrophosphohydrolase"/>
    <property type="match status" value="1"/>
</dbReference>
<dbReference type="InterPro" id="IPR000086">
    <property type="entry name" value="NUDIX_hydrolase_dom"/>
</dbReference>
<dbReference type="PROSITE" id="PS00893">
    <property type="entry name" value="NUDIX_BOX"/>
    <property type="match status" value="1"/>
</dbReference>
<evidence type="ECO:0000256" key="1">
    <source>
        <dbReference type="ARBA" id="ARBA00001946"/>
    </source>
</evidence>
<dbReference type="Proteomes" id="UP000317940">
    <property type="component" value="Unassembled WGS sequence"/>
</dbReference>
<accession>A0A561T6D4</accession>
<comment type="caution">
    <text evidence="4">The sequence shown here is derived from an EMBL/GenBank/DDBJ whole genome shotgun (WGS) entry which is preliminary data.</text>
</comment>
<dbReference type="Pfam" id="PF00293">
    <property type="entry name" value="NUDIX"/>
    <property type="match status" value="1"/>
</dbReference>
<protein>
    <submittedName>
        <fullName evidence="4">8-oxo-dGTP diphosphatase</fullName>
    </submittedName>
</protein>
<keyword evidence="2" id="KW-0378">Hydrolase</keyword>
<dbReference type="InterPro" id="IPR020084">
    <property type="entry name" value="NUDIX_hydrolase_CS"/>
</dbReference>
<keyword evidence="5" id="KW-1185">Reference proteome</keyword>
<dbReference type="RefSeq" id="WP_145909961.1">
    <property type="nucleotide sequence ID" value="NZ_BAAAMZ010000017.1"/>
</dbReference>